<reference evidence="1" key="1">
    <citation type="submission" date="2023-04" db="EMBL/GenBank/DDBJ databases">
        <authorList>
            <person name="Vijverberg K."/>
            <person name="Xiong W."/>
            <person name="Schranz E."/>
        </authorList>
    </citation>
    <scope>NUCLEOTIDE SEQUENCE</scope>
</reference>
<evidence type="ECO:0000313" key="1">
    <source>
        <dbReference type="EMBL" id="CAI9277356.1"/>
    </source>
</evidence>
<dbReference type="Proteomes" id="UP001177003">
    <property type="component" value="Chromosome 3"/>
</dbReference>
<dbReference type="PANTHER" id="PTHR33566:SF1">
    <property type="entry name" value="EN_SPM-LIKE TRANSPOSON-RELATED"/>
    <property type="match status" value="1"/>
</dbReference>
<dbReference type="AlphaFoldDB" id="A0AA35YNK5"/>
<keyword evidence="2" id="KW-1185">Reference proteome</keyword>
<dbReference type="PANTHER" id="PTHR33566">
    <property type="entry name" value="EN/SPM-LIKE TRANSPOSON-RELATED"/>
    <property type="match status" value="1"/>
</dbReference>
<gene>
    <name evidence="1" type="ORF">LSALG_LOCUS17288</name>
</gene>
<dbReference type="EMBL" id="OX465079">
    <property type="protein sequence ID" value="CAI9277356.1"/>
    <property type="molecule type" value="Genomic_DNA"/>
</dbReference>
<protein>
    <submittedName>
        <fullName evidence="1">Uncharacterized protein</fullName>
    </submittedName>
</protein>
<proteinExistence type="predicted"/>
<name>A0AA35YNK5_LACSI</name>
<evidence type="ECO:0000313" key="2">
    <source>
        <dbReference type="Proteomes" id="UP001177003"/>
    </source>
</evidence>
<sequence>MYRSVRCLYNWNCANMEDLGIDSCKGSQSWDAGEAWIICRRIEVLEEDGCVLESANGNPTFDFRKSELVPINVIDFGKVKVEAPREVHKQPLAKKLPNYNVTVGRCFQPIYVLMFDTYSNQIPFFKVPEVVVKVECNKGVNLKVYKWSPSISFGMSALILKDLIIGSSN</sequence>
<organism evidence="1 2">
    <name type="scientific">Lactuca saligna</name>
    <name type="common">Willowleaf lettuce</name>
    <dbReference type="NCBI Taxonomy" id="75948"/>
    <lineage>
        <taxon>Eukaryota</taxon>
        <taxon>Viridiplantae</taxon>
        <taxon>Streptophyta</taxon>
        <taxon>Embryophyta</taxon>
        <taxon>Tracheophyta</taxon>
        <taxon>Spermatophyta</taxon>
        <taxon>Magnoliopsida</taxon>
        <taxon>eudicotyledons</taxon>
        <taxon>Gunneridae</taxon>
        <taxon>Pentapetalae</taxon>
        <taxon>asterids</taxon>
        <taxon>campanulids</taxon>
        <taxon>Asterales</taxon>
        <taxon>Asteraceae</taxon>
        <taxon>Cichorioideae</taxon>
        <taxon>Cichorieae</taxon>
        <taxon>Lactucinae</taxon>
        <taxon>Lactuca</taxon>
    </lineage>
</organism>
<accession>A0AA35YNK5</accession>